<dbReference type="SUPFAM" id="SSF48452">
    <property type="entry name" value="TPR-like"/>
    <property type="match status" value="1"/>
</dbReference>
<dbReference type="GO" id="GO:0005876">
    <property type="term" value="C:spindle microtubule"/>
    <property type="evidence" value="ECO:0007669"/>
    <property type="project" value="TreeGrafter"/>
</dbReference>
<proteinExistence type="predicted"/>
<organism evidence="12 13">
    <name type="scientific">Brevifollis gellanilyticus</name>
    <dbReference type="NCBI Taxonomy" id="748831"/>
    <lineage>
        <taxon>Bacteria</taxon>
        <taxon>Pseudomonadati</taxon>
        <taxon>Verrucomicrobiota</taxon>
        <taxon>Verrucomicrobiia</taxon>
        <taxon>Verrucomicrobiales</taxon>
        <taxon>Verrucomicrobiaceae</taxon>
    </lineage>
</organism>
<dbReference type="RefSeq" id="WP_146851264.1">
    <property type="nucleotide sequence ID" value="NZ_BKAG01000020.1"/>
</dbReference>
<evidence type="ECO:0000256" key="7">
    <source>
        <dbReference type="ARBA" id="ARBA00039966"/>
    </source>
</evidence>
<comment type="caution">
    <text evidence="12">The sequence shown here is derived from an EMBL/GenBank/DDBJ whole genome shotgun (WGS) entry which is preliminary data.</text>
</comment>
<evidence type="ECO:0000256" key="5">
    <source>
        <dbReference type="ARBA" id="ARBA00022803"/>
    </source>
</evidence>
<dbReference type="PANTHER" id="PTHR16056">
    <property type="entry name" value="REGULATOR OF MICROTUBULE DYNAMICS PROTEIN"/>
    <property type="match status" value="1"/>
</dbReference>
<keyword evidence="11" id="KW-0732">Signal</keyword>
<evidence type="ECO:0000313" key="12">
    <source>
        <dbReference type="EMBL" id="GEP43690.1"/>
    </source>
</evidence>
<dbReference type="Pfam" id="PF21033">
    <property type="entry name" value="RMD1-3"/>
    <property type="match status" value="1"/>
</dbReference>
<sequence length="255" mass="28193">MIRSYFLRLAVAASLLLTCSSGLAQTAPELMAAGDVYDAQFKGAEALKYYLPAEKLEPKNVALLVRIARQYRHLLTDASSKEDKLKYGNIALEYGKRAAALAPKDSDAQLSCAITYGRMLPHMATKDQVASIPLIKTGAERAIALNPSHENAWHVLGRWHQVLADMGMVKHALSRLIYGALPTTTNEEAVKCFEQAIAINPRRPRHYIELGRTYVQMGKTAEARKALEKGLKLPDLDKDDTDLKPRGREALAKLP</sequence>
<keyword evidence="4" id="KW-0677">Repeat</keyword>
<feature type="region of interest" description="Disordered" evidence="10">
    <location>
        <begin position="234"/>
        <end position="255"/>
    </location>
</feature>
<evidence type="ECO:0000256" key="6">
    <source>
        <dbReference type="ARBA" id="ARBA00023212"/>
    </source>
</evidence>
<gene>
    <name evidence="12" type="ORF">BGE01nite_29810</name>
</gene>
<feature type="repeat" description="TPR" evidence="9">
    <location>
        <begin position="204"/>
        <end position="237"/>
    </location>
</feature>
<dbReference type="SMART" id="SM00028">
    <property type="entry name" value="TPR"/>
    <property type="match status" value="3"/>
</dbReference>
<dbReference type="OrthoDB" id="185431at2"/>
<protein>
    <recommendedName>
        <fullName evidence="7">Regulator of microtubule dynamics protein 1</fullName>
    </recommendedName>
    <alternativeName>
        <fullName evidence="8">Protein FAM82B</fullName>
    </alternativeName>
</protein>
<dbReference type="GO" id="GO:0097431">
    <property type="term" value="C:mitotic spindle pole"/>
    <property type="evidence" value="ECO:0007669"/>
    <property type="project" value="TreeGrafter"/>
</dbReference>
<evidence type="ECO:0000256" key="11">
    <source>
        <dbReference type="SAM" id="SignalP"/>
    </source>
</evidence>
<keyword evidence="6" id="KW-0206">Cytoskeleton</keyword>
<comment type="subunit">
    <text evidence="2">Interacts with microtubules.</text>
</comment>
<evidence type="ECO:0000313" key="13">
    <source>
        <dbReference type="Proteomes" id="UP000321577"/>
    </source>
</evidence>
<dbReference type="InterPro" id="IPR019734">
    <property type="entry name" value="TPR_rpt"/>
</dbReference>
<comment type="subcellular location">
    <subcellularLocation>
        <location evidence="1">Cytoplasm</location>
        <location evidence="1">Cytoskeleton</location>
    </subcellularLocation>
</comment>
<evidence type="ECO:0000256" key="3">
    <source>
        <dbReference type="ARBA" id="ARBA00022490"/>
    </source>
</evidence>
<evidence type="ECO:0000256" key="10">
    <source>
        <dbReference type="SAM" id="MobiDB-lite"/>
    </source>
</evidence>
<dbReference type="Gene3D" id="1.25.40.10">
    <property type="entry name" value="Tetratricopeptide repeat domain"/>
    <property type="match status" value="2"/>
</dbReference>
<reference evidence="12 13" key="1">
    <citation type="submission" date="2019-07" db="EMBL/GenBank/DDBJ databases">
        <title>Whole genome shotgun sequence of Brevifollis gellanilyticus NBRC 108608.</title>
        <authorList>
            <person name="Hosoyama A."/>
            <person name="Uohara A."/>
            <person name="Ohji S."/>
            <person name="Ichikawa N."/>
        </authorList>
    </citation>
    <scope>NUCLEOTIDE SEQUENCE [LARGE SCALE GENOMIC DNA]</scope>
    <source>
        <strain evidence="12 13">NBRC 108608</strain>
    </source>
</reference>
<keyword evidence="5 9" id="KW-0802">TPR repeat</keyword>
<evidence type="ECO:0000256" key="2">
    <source>
        <dbReference type="ARBA" id="ARBA00011375"/>
    </source>
</evidence>
<dbReference type="AlphaFoldDB" id="A0A512MAD2"/>
<dbReference type="EMBL" id="BKAG01000020">
    <property type="protein sequence ID" value="GEP43690.1"/>
    <property type="molecule type" value="Genomic_DNA"/>
</dbReference>
<dbReference type="Proteomes" id="UP000321577">
    <property type="component" value="Unassembled WGS sequence"/>
</dbReference>
<keyword evidence="3" id="KW-0963">Cytoplasm</keyword>
<evidence type="ECO:0000256" key="8">
    <source>
        <dbReference type="ARBA" id="ARBA00041958"/>
    </source>
</evidence>
<name>A0A512MAD2_9BACT</name>
<accession>A0A512MAD2</accession>
<evidence type="ECO:0000256" key="1">
    <source>
        <dbReference type="ARBA" id="ARBA00004245"/>
    </source>
</evidence>
<dbReference type="InterPro" id="IPR011990">
    <property type="entry name" value="TPR-like_helical_dom_sf"/>
</dbReference>
<evidence type="ECO:0000256" key="4">
    <source>
        <dbReference type="ARBA" id="ARBA00022737"/>
    </source>
</evidence>
<keyword evidence="13" id="KW-1185">Reference proteome</keyword>
<feature type="chain" id="PRO_5021758071" description="Regulator of microtubule dynamics protein 1" evidence="11">
    <location>
        <begin position="25"/>
        <end position="255"/>
    </location>
</feature>
<dbReference type="InterPro" id="IPR049039">
    <property type="entry name" value="RMD1-3_a_helical_rpt"/>
</dbReference>
<evidence type="ECO:0000256" key="9">
    <source>
        <dbReference type="PROSITE-ProRule" id="PRU00339"/>
    </source>
</evidence>
<dbReference type="GO" id="GO:0005737">
    <property type="term" value="C:cytoplasm"/>
    <property type="evidence" value="ECO:0007669"/>
    <property type="project" value="TreeGrafter"/>
</dbReference>
<dbReference type="PANTHER" id="PTHR16056:SF16">
    <property type="entry name" value="REGULATOR OF MICROTUBULE DYNAMICS PROTEIN 1"/>
    <property type="match status" value="1"/>
</dbReference>
<dbReference type="PROSITE" id="PS50005">
    <property type="entry name" value="TPR"/>
    <property type="match status" value="1"/>
</dbReference>
<dbReference type="GO" id="GO:0008017">
    <property type="term" value="F:microtubule binding"/>
    <property type="evidence" value="ECO:0007669"/>
    <property type="project" value="TreeGrafter"/>
</dbReference>
<feature type="signal peptide" evidence="11">
    <location>
        <begin position="1"/>
        <end position="24"/>
    </location>
</feature>